<keyword evidence="2 7" id="KW-0813">Transport</keyword>
<dbReference type="EMBL" id="JAPKNK010000001">
    <property type="protein sequence ID" value="MCX5568059.1"/>
    <property type="molecule type" value="Genomic_DNA"/>
</dbReference>
<dbReference type="PANTHER" id="PTHR30193">
    <property type="entry name" value="ABC TRANSPORTER PERMEASE PROTEIN"/>
    <property type="match status" value="1"/>
</dbReference>
<comment type="caution">
    <text evidence="9">The sequence shown here is derived from an EMBL/GenBank/DDBJ whole genome shotgun (WGS) entry which is preliminary data.</text>
</comment>
<feature type="domain" description="ABC transmembrane type-1" evidence="8">
    <location>
        <begin position="81"/>
        <end position="296"/>
    </location>
</feature>
<feature type="transmembrane region" description="Helical" evidence="7">
    <location>
        <begin position="84"/>
        <end position="106"/>
    </location>
</feature>
<dbReference type="AlphaFoldDB" id="A0A9X3DY41"/>
<dbReference type="PANTHER" id="PTHR30193:SF42">
    <property type="entry name" value="ABC TRANSPORTER PERMEASE PROTEIN"/>
    <property type="match status" value="1"/>
</dbReference>
<evidence type="ECO:0000259" key="8">
    <source>
        <dbReference type="PROSITE" id="PS50928"/>
    </source>
</evidence>
<sequence length="309" mass="34255">MSTAEVDGGQVGPTWRERLTKASPVLVLVPSLAASFVYIFVFTLWTLYISLSNSSLLPSYDFVGLNNYAALWSNRRWNIAYSNLFLFSAFYIVGAMAIGLLLAILIDQRVRGEAMWRTIFLYPLAVSFIVTGTVWSWLYNPVDGIQMLVRSLGWTDFNFALASDRNTAIYAIIITGIWQSSGFAMALFLAGLRSVDPDLVKAAQIDGASTFRTYRKVILPVIAPIFLAVAVIQIQFAIKTFDLVAALTRGGPGISTTFPAIYVYDLMFQRGQIGEGAAAAMMMLAALAVVLVPYSLYVVWHRRKESRHD</sequence>
<evidence type="ECO:0000256" key="2">
    <source>
        <dbReference type="ARBA" id="ARBA00022448"/>
    </source>
</evidence>
<organism evidence="9 10">
    <name type="scientific">Kaistia nematophila</name>
    <dbReference type="NCBI Taxonomy" id="2994654"/>
    <lineage>
        <taxon>Bacteria</taxon>
        <taxon>Pseudomonadati</taxon>
        <taxon>Pseudomonadota</taxon>
        <taxon>Alphaproteobacteria</taxon>
        <taxon>Hyphomicrobiales</taxon>
        <taxon>Kaistiaceae</taxon>
        <taxon>Kaistia</taxon>
    </lineage>
</organism>
<keyword evidence="6 7" id="KW-0472">Membrane</keyword>
<feature type="transmembrane region" description="Helical" evidence="7">
    <location>
        <begin position="118"/>
        <end position="138"/>
    </location>
</feature>
<gene>
    <name evidence="9" type="ORF">OSH07_02510</name>
</gene>
<dbReference type="SUPFAM" id="SSF161098">
    <property type="entry name" value="MetI-like"/>
    <property type="match status" value="1"/>
</dbReference>
<feature type="transmembrane region" description="Helical" evidence="7">
    <location>
        <begin position="168"/>
        <end position="192"/>
    </location>
</feature>
<evidence type="ECO:0000256" key="7">
    <source>
        <dbReference type="RuleBase" id="RU363032"/>
    </source>
</evidence>
<evidence type="ECO:0000256" key="4">
    <source>
        <dbReference type="ARBA" id="ARBA00022692"/>
    </source>
</evidence>
<keyword evidence="4 7" id="KW-0812">Transmembrane</keyword>
<dbReference type="Proteomes" id="UP001144805">
    <property type="component" value="Unassembled WGS sequence"/>
</dbReference>
<name>A0A9X3DY41_9HYPH</name>
<proteinExistence type="inferred from homology"/>
<protein>
    <submittedName>
        <fullName evidence="9">Sugar ABC transporter permease</fullName>
    </submittedName>
</protein>
<reference evidence="9" key="1">
    <citation type="submission" date="2022-11" db="EMBL/GenBank/DDBJ databases">
        <title>Biodiversity and phylogenetic relationships of bacteria.</title>
        <authorList>
            <person name="Machado R.A.R."/>
            <person name="Bhat A."/>
            <person name="Loulou A."/>
            <person name="Kallel S."/>
        </authorList>
    </citation>
    <scope>NUCLEOTIDE SEQUENCE</scope>
    <source>
        <strain evidence="9">K-TC2</strain>
    </source>
</reference>
<dbReference type="Pfam" id="PF00528">
    <property type="entry name" value="BPD_transp_1"/>
    <property type="match status" value="1"/>
</dbReference>
<feature type="transmembrane region" description="Helical" evidence="7">
    <location>
        <begin position="25"/>
        <end position="48"/>
    </location>
</feature>
<evidence type="ECO:0000256" key="5">
    <source>
        <dbReference type="ARBA" id="ARBA00022989"/>
    </source>
</evidence>
<dbReference type="PROSITE" id="PS50928">
    <property type="entry name" value="ABC_TM1"/>
    <property type="match status" value="1"/>
</dbReference>
<keyword evidence="5 7" id="KW-1133">Transmembrane helix</keyword>
<dbReference type="CDD" id="cd06261">
    <property type="entry name" value="TM_PBP2"/>
    <property type="match status" value="1"/>
</dbReference>
<accession>A0A9X3DY41</accession>
<evidence type="ECO:0000256" key="3">
    <source>
        <dbReference type="ARBA" id="ARBA00022475"/>
    </source>
</evidence>
<comment type="similarity">
    <text evidence="7">Belongs to the binding-protein-dependent transport system permease family.</text>
</comment>
<evidence type="ECO:0000313" key="9">
    <source>
        <dbReference type="EMBL" id="MCX5568059.1"/>
    </source>
</evidence>
<dbReference type="InterPro" id="IPR051393">
    <property type="entry name" value="ABC_transporter_permease"/>
</dbReference>
<dbReference type="Gene3D" id="1.10.3720.10">
    <property type="entry name" value="MetI-like"/>
    <property type="match status" value="1"/>
</dbReference>
<dbReference type="GO" id="GO:0005886">
    <property type="term" value="C:plasma membrane"/>
    <property type="evidence" value="ECO:0007669"/>
    <property type="project" value="UniProtKB-SubCell"/>
</dbReference>
<dbReference type="InterPro" id="IPR035906">
    <property type="entry name" value="MetI-like_sf"/>
</dbReference>
<comment type="subcellular location">
    <subcellularLocation>
        <location evidence="1 7">Cell membrane</location>
        <topology evidence="1 7">Multi-pass membrane protein</topology>
    </subcellularLocation>
</comment>
<keyword evidence="10" id="KW-1185">Reference proteome</keyword>
<dbReference type="InterPro" id="IPR000515">
    <property type="entry name" value="MetI-like"/>
</dbReference>
<dbReference type="GO" id="GO:0055085">
    <property type="term" value="P:transmembrane transport"/>
    <property type="evidence" value="ECO:0007669"/>
    <property type="project" value="InterPro"/>
</dbReference>
<evidence type="ECO:0000313" key="10">
    <source>
        <dbReference type="Proteomes" id="UP001144805"/>
    </source>
</evidence>
<keyword evidence="3" id="KW-1003">Cell membrane</keyword>
<evidence type="ECO:0000256" key="6">
    <source>
        <dbReference type="ARBA" id="ARBA00023136"/>
    </source>
</evidence>
<feature type="transmembrane region" description="Helical" evidence="7">
    <location>
        <begin position="217"/>
        <end position="238"/>
    </location>
</feature>
<evidence type="ECO:0000256" key="1">
    <source>
        <dbReference type="ARBA" id="ARBA00004651"/>
    </source>
</evidence>
<dbReference type="RefSeq" id="WP_266337022.1">
    <property type="nucleotide sequence ID" value="NZ_JAPKNK010000001.1"/>
</dbReference>
<feature type="transmembrane region" description="Helical" evidence="7">
    <location>
        <begin position="277"/>
        <end position="300"/>
    </location>
</feature>